<sequence length="387" mass="43470">MKSRKISRGLRDLLPPELKVRRFMEEKAAALFASYAYEEVMTPTFEYLEVVEMGTGGNIREELFLFMDREGGILSLRPEMTTGIARLAATHLRDAVFPQRLYYLSNSFRYVQPHLAQYREFWQAGIELLGAEGVRADAEVITIAVKALQEMGLDNFKISLNQIAIFNSLLDDSGLNREEKDCIRSLVENKDLVELSRVLESLDIDDELKETIAILPVLHGGIEVLDRLPYVEKNRRALAAVQELREVYETLQLCGVIDHIVVDMGVLRGLDYYTGTVFEGYSPELGYGLLGGGRYDHLLGKFGFPCPATGFALGMDRLALLLKHPALQEAPRYLVGGKDFAAVIAQAEELRKQGFAVEIDVEGKSRQELERKLEGRENCITGGLIYV</sequence>
<dbReference type="PANTHER" id="PTHR43707">
    <property type="entry name" value="HISTIDYL-TRNA SYNTHETASE"/>
    <property type="match status" value="1"/>
</dbReference>
<feature type="binding site" evidence="9">
    <location>
        <position position="109"/>
    </location>
    <ligand>
        <name>L-histidine</name>
        <dbReference type="ChEBI" id="CHEBI:57595"/>
    </ligand>
</feature>
<feature type="binding site" evidence="9">
    <location>
        <begin position="272"/>
        <end position="273"/>
    </location>
    <ligand>
        <name>L-histidine</name>
        <dbReference type="ChEBI" id="CHEBI:57595"/>
    </ligand>
</feature>
<gene>
    <name evidence="8 11" type="primary">hisZ</name>
    <name evidence="11" type="ORF">DDZ44_01590</name>
</gene>
<dbReference type="InterPro" id="IPR006195">
    <property type="entry name" value="aa-tRNA-synth_II"/>
</dbReference>
<evidence type="ECO:0000256" key="1">
    <source>
        <dbReference type="ARBA" id="ARBA00004496"/>
    </source>
</evidence>
<dbReference type="GO" id="GO:0140096">
    <property type="term" value="F:catalytic activity, acting on a protein"/>
    <property type="evidence" value="ECO:0007669"/>
    <property type="project" value="UniProtKB-ARBA"/>
</dbReference>
<evidence type="ECO:0000313" key="11">
    <source>
        <dbReference type="EMBL" id="HBK52619.1"/>
    </source>
</evidence>
<keyword evidence="11" id="KW-0808">Transferase</keyword>
<evidence type="ECO:0000313" key="12">
    <source>
        <dbReference type="Proteomes" id="UP000263273"/>
    </source>
</evidence>
<evidence type="ECO:0000256" key="5">
    <source>
        <dbReference type="ARBA" id="ARBA00020397"/>
    </source>
</evidence>
<dbReference type="InterPro" id="IPR045864">
    <property type="entry name" value="aa-tRNA-synth_II/BPL/LPL"/>
</dbReference>
<evidence type="ECO:0000256" key="6">
    <source>
        <dbReference type="ARBA" id="ARBA00022490"/>
    </source>
</evidence>
<dbReference type="NCBIfam" id="TIGR00443">
    <property type="entry name" value="hisZ_biosyn_reg"/>
    <property type="match status" value="1"/>
</dbReference>
<comment type="pathway">
    <text evidence="2 8">Amino-acid biosynthesis; L-histidine biosynthesis; L-histidine from 5-phospho-alpha-D-ribose 1-diphosphate: step 1/9.</text>
</comment>
<feature type="binding site" evidence="9">
    <location>
        <position position="123"/>
    </location>
    <ligand>
        <name>L-histidine</name>
        <dbReference type="ChEBI" id="CHEBI:57595"/>
    </ligand>
</feature>
<comment type="similarity">
    <text evidence="3 8">Belongs to the class-II aminoacyl-tRNA synthetase family. HisZ subfamily.</text>
</comment>
<dbReference type="GO" id="GO:0006427">
    <property type="term" value="P:histidyl-tRNA aminoacylation"/>
    <property type="evidence" value="ECO:0007669"/>
    <property type="project" value="TreeGrafter"/>
</dbReference>
<dbReference type="UniPathway" id="UPA00031">
    <property type="reaction ID" value="UER00006"/>
</dbReference>
<feature type="binding site" evidence="9">
    <location>
        <position position="268"/>
    </location>
    <ligand>
        <name>L-histidine</name>
        <dbReference type="ChEBI" id="CHEBI:57595"/>
    </ligand>
</feature>
<dbReference type="GO" id="GO:0005737">
    <property type="term" value="C:cytoplasm"/>
    <property type="evidence" value="ECO:0007669"/>
    <property type="project" value="UniProtKB-SubCell"/>
</dbReference>
<protein>
    <recommendedName>
        <fullName evidence="5 8">ATP phosphoribosyltransferase regulatory subunit</fullName>
    </recommendedName>
</protein>
<dbReference type="GO" id="GO:0000105">
    <property type="term" value="P:L-histidine biosynthetic process"/>
    <property type="evidence" value="ECO:0007669"/>
    <property type="project" value="UniProtKB-UniRule"/>
</dbReference>
<dbReference type="Pfam" id="PF13393">
    <property type="entry name" value="tRNA-synt_His"/>
    <property type="match status" value="1"/>
</dbReference>
<dbReference type="InterPro" id="IPR004516">
    <property type="entry name" value="HisRS/HisZ"/>
</dbReference>
<reference evidence="11 12" key="1">
    <citation type="journal article" date="2018" name="Nat. Biotechnol.">
        <title>A standardized bacterial taxonomy based on genome phylogeny substantially revises the tree of life.</title>
        <authorList>
            <person name="Parks D.H."/>
            <person name="Chuvochina M."/>
            <person name="Waite D.W."/>
            <person name="Rinke C."/>
            <person name="Skarshewski A."/>
            <person name="Chaumeil P.A."/>
            <person name="Hugenholtz P."/>
        </authorList>
    </citation>
    <scope>NUCLEOTIDE SEQUENCE [LARGE SCALE GENOMIC DNA]</scope>
    <source>
        <strain evidence="11">UBA10948</strain>
    </source>
</reference>
<evidence type="ECO:0000259" key="10">
    <source>
        <dbReference type="PROSITE" id="PS50862"/>
    </source>
</evidence>
<dbReference type="SUPFAM" id="SSF55681">
    <property type="entry name" value="Class II aaRS and biotin synthetases"/>
    <property type="match status" value="1"/>
</dbReference>
<comment type="caution">
    <text evidence="11">The sequence shown here is derived from an EMBL/GenBank/DDBJ whole genome shotgun (WGS) entry which is preliminary data.</text>
</comment>
<evidence type="ECO:0000256" key="4">
    <source>
        <dbReference type="ARBA" id="ARBA00011496"/>
    </source>
</evidence>
<comment type="subunit">
    <text evidence="4 8">Heteromultimer composed of HisG and HisZ subunits.</text>
</comment>
<dbReference type="InterPro" id="IPR041715">
    <property type="entry name" value="HisRS-like_core"/>
</dbReference>
<keyword evidence="8" id="KW-0368">Histidine biosynthesis</keyword>
<dbReference type="PANTHER" id="PTHR43707:SF1">
    <property type="entry name" value="HISTIDINE--TRNA LIGASE, MITOCHONDRIAL-RELATED"/>
    <property type="match status" value="1"/>
</dbReference>
<organism evidence="11 12">
    <name type="scientific">Syntrophomonas wolfei</name>
    <dbReference type="NCBI Taxonomy" id="863"/>
    <lineage>
        <taxon>Bacteria</taxon>
        <taxon>Bacillati</taxon>
        <taxon>Bacillota</taxon>
        <taxon>Clostridia</taxon>
        <taxon>Eubacteriales</taxon>
        <taxon>Syntrophomonadaceae</taxon>
        <taxon>Syntrophomonas</taxon>
    </lineage>
</organism>
<dbReference type="STRING" id="378794.GCA_001570625_01576"/>
<feature type="binding site" evidence="9">
    <location>
        <begin position="79"/>
        <end position="81"/>
    </location>
    <ligand>
        <name>L-histidine</name>
        <dbReference type="ChEBI" id="CHEBI:57595"/>
    </ligand>
</feature>
<evidence type="ECO:0000256" key="7">
    <source>
        <dbReference type="ARBA" id="ARBA00025246"/>
    </source>
</evidence>
<dbReference type="Proteomes" id="UP000263273">
    <property type="component" value="Unassembled WGS sequence"/>
</dbReference>
<comment type="miscellaneous">
    <text evidence="8">This function is generally fulfilled by the C-terminal part of HisG, which is missing in some bacteria such as this one.</text>
</comment>
<accession>A0A354YTV2</accession>
<evidence type="ECO:0000256" key="3">
    <source>
        <dbReference type="ARBA" id="ARBA00005539"/>
    </source>
</evidence>
<dbReference type="AlphaFoldDB" id="A0A354YTV2"/>
<dbReference type="CDD" id="cd00773">
    <property type="entry name" value="HisRS-like_core"/>
    <property type="match status" value="1"/>
</dbReference>
<evidence type="ECO:0000256" key="2">
    <source>
        <dbReference type="ARBA" id="ARBA00004667"/>
    </source>
</evidence>
<dbReference type="RefSeq" id="WP_061214047.1">
    <property type="nucleotide sequence ID" value="NZ_DCDX01000035.1"/>
</dbReference>
<feature type="binding site" evidence="9">
    <location>
        <position position="127"/>
    </location>
    <ligand>
        <name>L-histidine</name>
        <dbReference type="ChEBI" id="CHEBI:57595"/>
    </ligand>
</feature>
<feature type="domain" description="Aminoacyl-transfer RNA synthetases class-II family profile" evidence="10">
    <location>
        <begin position="1"/>
        <end position="331"/>
    </location>
</feature>
<proteinExistence type="inferred from homology"/>
<dbReference type="PIRSF" id="PIRSF001549">
    <property type="entry name" value="His-tRNA_synth"/>
    <property type="match status" value="1"/>
</dbReference>
<evidence type="ECO:0000256" key="8">
    <source>
        <dbReference type="HAMAP-Rule" id="MF_00125"/>
    </source>
</evidence>
<keyword evidence="6 8" id="KW-0963">Cytoplasm</keyword>
<dbReference type="GO" id="GO:0004821">
    <property type="term" value="F:histidine-tRNA ligase activity"/>
    <property type="evidence" value="ECO:0007669"/>
    <property type="project" value="TreeGrafter"/>
</dbReference>
<comment type="subcellular location">
    <subcellularLocation>
        <location evidence="1 8">Cytoplasm</location>
    </subcellularLocation>
</comment>
<dbReference type="Gene3D" id="3.30.930.10">
    <property type="entry name" value="Bira Bifunctional Protein, Domain 2"/>
    <property type="match status" value="1"/>
</dbReference>
<evidence type="ECO:0000256" key="9">
    <source>
        <dbReference type="PIRSR" id="PIRSR001549-1"/>
    </source>
</evidence>
<keyword evidence="11" id="KW-0328">Glycosyltransferase</keyword>
<dbReference type="HAMAP" id="MF_00125">
    <property type="entry name" value="HisZ"/>
    <property type="match status" value="1"/>
</dbReference>
<dbReference type="EMBL" id="DNZF01000035">
    <property type="protein sequence ID" value="HBK52619.1"/>
    <property type="molecule type" value="Genomic_DNA"/>
</dbReference>
<comment type="function">
    <text evidence="7 8">Required for the first step of histidine biosynthesis. May allow the feedback regulation of ATP phosphoribosyltransferase activity by histidine.</text>
</comment>
<dbReference type="GO" id="GO:0016757">
    <property type="term" value="F:glycosyltransferase activity"/>
    <property type="evidence" value="ECO:0007669"/>
    <property type="project" value="UniProtKB-KW"/>
</dbReference>
<name>A0A354YTV2_9FIRM</name>
<dbReference type="InterPro" id="IPR004517">
    <property type="entry name" value="HisZ"/>
</dbReference>
<keyword evidence="8" id="KW-0028">Amino-acid biosynthesis</keyword>
<dbReference type="PROSITE" id="PS50862">
    <property type="entry name" value="AA_TRNA_LIGASE_II"/>
    <property type="match status" value="1"/>
</dbReference>